<gene>
    <name evidence="2" type="ORF">GCM10011516_09060</name>
</gene>
<reference evidence="2" key="2">
    <citation type="submission" date="2020-09" db="EMBL/GenBank/DDBJ databases">
        <authorList>
            <person name="Sun Q."/>
            <person name="Zhou Y."/>
        </authorList>
    </citation>
    <scope>NUCLEOTIDE SEQUENCE</scope>
    <source>
        <strain evidence="2">CGMCC 1.15966</strain>
    </source>
</reference>
<dbReference type="Pfam" id="PF12650">
    <property type="entry name" value="DUF3784"/>
    <property type="match status" value="1"/>
</dbReference>
<evidence type="ECO:0000313" key="2">
    <source>
        <dbReference type="EMBL" id="GGE13406.1"/>
    </source>
</evidence>
<accession>A0A8H9KTI0</accession>
<feature type="transmembrane region" description="Helical" evidence="1">
    <location>
        <begin position="79"/>
        <end position="95"/>
    </location>
</feature>
<dbReference type="InterPro" id="IPR017259">
    <property type="entry name" value="UCP037672"/>
</dbReference>
<dbReference type="Proteomes" id="UP000614460">
    <property type="component" value="Unassembled WGS sequence"/>
</dbReference>
<organism evidence="2 3">
    <name type="scientific">Sphingobacterium cellulitidis</name>
    <dbReference type="NCBI Taxonomy" id="1768011"/>
    <lineage>
        <taxon>Bacteria</taxon>
        <taxon>Pseudomonadati</taxon>
        <taxon>Bacteroidota</taxon>
        <taxon>Sphingobacteriia</taxon>
        <taxon>Sphingobacteriales</taxon>
        <taxon>Sphingobacteriaceae</taxon>
        <taxon>Sphingobacterium</taxon>
    </lineage>
</organism>
<dbReference type="EMBL" id="BMKM01000001">
    <property type="protein sequence ID" value="GGE13406.1"/>
    <property type="molecule type" value="Genomic_DNA"/>
</dbReference>
<evidence type="ECO:0000256" key="1">
    <source>
        <dbReference type="SAM" id="Phobius"/>
    </source>
</evidence>
<protein>
    <recommendedName>
        <fullName evidence="4">DUF3784 domain-containing protein</fullName>
    </recommendedName>
</protein>
<keyword evidence="1" id="KW-0812">Transmembrane</keyword>
<feature type="transmembrane region" description="Helical" evidence="1">
    <location>
        <begin position="54"/>
        <end position="72"/>
    </location>
</feature>
<keyword evidence="3" id="KW-1185">Reference proteome</keyword>
<keyword evidence="1" id="KW-1133">Transmembrane helix</keyword>
<feature type="transmembrane region" description="Helical" evidence="1">
    <location>
        <begin position="115"/>
        <end position="134"/>
    </location>
</feature>
<dbReference type="RefSeq" id="WP_182497665.1">
    <property type="nucleotide sequence ID" value="NZ_BMKM01000001.1"/>
</dbReference>
<evidence type="ECO:0000313" key="3">
    <source>
        <dbReference type="Proteomes" id="UP000614460"/>
    </source>
</evidence>
<name>A0A8H9KTI0_9SPHI</name>
<comment type="caution">
    <text evidence="2">The sequence shown here is derived from an EMBL/GenBank/DDBJ whole genome shotgun (WGS) entry which is preliminary data.</text>
</comment>
<evidence type="ECO:0008006" key="4">
    <source>
        <dbReference type="Google" id="ProtNLM"/>
    </source>
</evidence>
<proteinExistence type="predicted"/>
<reference evidence="2" key="1">
    <citation type="journal article" date="2014" name="Int. J. Syst. Evol. Microbiol.">
        <title>Complete genome sequence of Corynebacterium casei LMG S-19264T (=DSM 44701T), isolated from a smear-ripened cheese.</title>
        <authorList>
            <consortium name="US DOE Joint Genome Institute (JGI-PGF)"/>
            <person name="Walter F."/>
            <person name="Albersmeier A."/>
            <person name="Kalinowski J."/>
            <person name="Ruckert C."/>
        </authorList>
    </citation>
    <scope>NUCLEOTIDE SEQUENCE</scope>
    <source>
        <strain evidence="2">CGMCC 1.15966</strain>
    </source>
</reference>
<dbReference type="AlphaFoldDB" id="A0A8H9KTI0"/>
<keyword evidence="1" id="KW-0472">Membrane</keyword>
<sequence length="241" mass="27565">MLIALIIISLIFVGVGFLLNTENADSLLSGYNSMSVEEKENFDINSFVPYFRKFHLVLGGTLLIIGLLLYYLINPDWTGVFMSTYPLIAYCFLIWKTNKFYKVPNKKERVKSFVVMVFILAVFLAIGGMFIYTLQENQVIVEKEMIKFTGDYGREIEKSKIKSISLVDTLPNIKVKTTGFSLQKIKKGAYKTEDGEEITLLINSDKKPIVLIEEINGHKIYYSAKERPNQKVFVELIKGIK</sequence>